<proteinExistence type="predicted"/>
<dbReference type="InterPro" id="IPR005835">
    <property type="entry name" value="NTP_transferase_dom"/>
</dbReference>
<dbReference type="EMBL" id="MHOX01000015">
    <property type="protein sequence ID" value="OGZ71088.1"/>
    <property type="molecule type" value="Genomic_DNA"/>
</dbReference>
<sequence>MQVVILAGGLGTRLRPLTHTVPKPMVLIKGKPFLEYQLEMLKKNGFEDFILCTGYLGEKIEEYFGNGKKIGIHIKYSKENEPLGTGGALKKAENFLEDEFIVVYGDSFLDMDYNAAITYKNKSKKLGTTVVFRNNPKIVKSNIEISQTCEVLNYDKKNEGRSNYVEAGVHIFQKEVLSFVPENSVFSLEEELLPILIKKRELNAYITDKRFYDIGTFERLNIFHKVL</sequence>
<name>A0A1G2IAF4_9BACT</name>
<evidence type="ECO:0000259" key="1">
    <source>
        <dbReference type="Pfam" id="PF00483"/>
    </source>
</evidence>
<evidence type="ECO:0000313" key="3">
    <source>
        <dbReference type="Proteomes" id="UP000176308"/>
    </source>
</evidence>
<dbReference type="InterPro" id="IPR029044">
    <property type="entry name" value="Nucleotide-diphossugar_trans"/>
</dbReference>
<gene>
    <name evidence="2" type="ORF">A2904_00020</name>
</gene>
<dbReference type="CDD" id="cd06915">
    <property type="entry name" value="NTP_transferase_WcbM_like"/>
    <property type="match status" value="1"/>
</dbReference>
<dbReference type="SUPFAM" id="SSF53448">
    <property type="entry name" value="Nucleotide-diphospho-sugar transferases"/>
    <property type="match status" value="1"/>
</dbReference>
<evidence type="ECO:0000313" key="2">
    <source>
        <dbReference type="EMBL" id="OGZ71088.1"/>
    </source>
</evidence>
<organism evidence="2 3">
    <name type="scientific">Candidatus Staskawiczbacteria bacterium RIFCSPLOWO2_01_FULL_33_9</name>
    <dbReference type="NCBI Taxonomy" id="1802211"/>
    <lineage>
        <taxon>Bacteria</taxon>
        <taxon>Candidatus Staskawicziibacteriota</taxon>
    </lineage>
</organism>
<reference evidence="2 3" key="1">
    <citation type="journal article" date="2016" name="Nat. Commun.">
        <title>Thousands of microbial genomes shed light on interconnected biogeochemical processes in an aquifer system.</title>
        <authorList>
            <person name="Anantharaman K."/>
            <person name="Brown C.T."/>
            <person name="Hug L.A."/>
            <person name="Sharon I."/>
            <person name="Castelle C.J."/>
            <person name="Probst A.J."/>
            <person name="Thomas B.C."/>
            <person name="Singh A."/>
            <person name="Wilkins M.J."/>
            <person name="Karaoz U."/>
            <person name="Brodie E.L."/>
            <person name="Williams K.H."/>
            <person name="Hubbard S.S."/>
            <person name="Banfield J.F."/>
        </authorList>
    </citation>
    <scope>NUCLEOTIDE SEQUENCE [LARGE SCALE GENOMIC DNA]</scope>
</reference>
<dbReference type="Proteomes" id="UP000176308">
    <property type="component" value="Unassembled WGS sequence"/>
</dbReference>
<feature type="domain" description="Nucleotidyl transferase" evidence="1">
    <location>
        <begin position="3"/>
        <end position="220"/>
    </location>
</feature>
<comment type="caution">
    <text evidence="2">The sequence shown here is derived from an EMBL/GenBank/DDBJ whole genome shotgun (WGS) entry which is preliminary data.</text>
</comment>
<accession>A0A1G2IAF4</accession>
<dbReference type="Pfam" id="PF00483">
    <property type="entry name" value="NTP_transferase"/>
    <property type="match status" value="1"/>
</dbReference>
<dbReference type="AlphaFoldDB" id="A0A1G2IAF4"/>
<dbReference type="InterPro" id="IPR050486">
    <property type="entry name" value="Mannose-1P_guanyltransferase"/>
</dbReference>
<dbReference type="PANTHER" id="PTHR22572">
    <property type="entry name" value="SUGAR-1-PHOSPHATE GUANYL TRANSFERASE"/>
    <property type="match status" value="1"/>
</dbReference>
<dbReference type="Gene3D" id="3.90.550.10">
    <property type="entry name" value="Spore Coat Polysaccharide Biosynthesis Protein SpsA, Chain A"/>
    <property type="match status" value="1"/>
</dbReference>
<protein>
    <recommendedName>
        <fullName evidence="1">Nucleotidyl transferase domain-containing protein</fullName>
    </recommendedName>
</protein>